<name>G8X308_STREN</name>
<dbReference type="Proteomes" id="UP000007842">
    <property type="component" value="Chromosome"/>
</dbReference>
<gene>
    <name evidence="2" type="ordered locus">SCATT_37700</name>
</gene>
<protein>
    <submittedName>
        <fullName evidence="2">Uncharacterized protein</fullName>
    </submittedName>
</protein>
<keyword evidence="3" id="KW-1185">Reference proteome</keyword>
<dbReference type="PATRIC" id="fig|1003195.29.peg.3764"/>
<proteinExistence type="predicted"/>
<evidence type="ECO:0000313" key="3">
    <source>
        <dbReference type="Proteomes" id="UP000007842"/>
    </source>
</evidence>
<dbReference type="EMBL" id="CP003219">
    <property type="protein sequence ID" value="AEW96141.1"/>
    <property type="molecule type" value="Genomic_DNA"/>
</dbReference>
<dbReference type="AlphaFoldDB" id="G8X308"/>
<evidence type="ECO:0000256" key="1">
    <source>
        <dbReference type="SAM" id="MobiDB-lite"/>
    </source>
</evidence>
<sequence>MDREVDVVIGDNSGEPLGDPGELYGGRRACGADGALSSGRRSRAVKEPGVGGRYRVVRKFGPLRA</sequence>
<dbReference type="STRING" id="1003195.SCATT_37700"/>
<organism evidence="2 3">
    <name type="scientific">Streptantibioticus cattleyicolor (strain ATCC 35852 / DSM 46488 / JCM 4925 / NBRC 14057 / NRRL 8057)</name>
    <name type="common">Streptomyces cattleya</name>
    <dbReference type="NCBI Taxonomy" id="1003195"/>
    <lineage>
        <taxon>Bacteria</taxon>
        <taxon>Bacillati</taxon>
        <taxon>Actinomycetota</taxon>
        <taxon>Actinomycetes</taxon>
        <taxon>Kitasatosporales</taxon>
        <taxon>Streptomycetaceae</taxon>
        <taxon>Streptantibioticus</taxon>
    </lineage>
</organism>
<accession>G8X308</accession>
<dbReference type="HOGENOM" id="CLU_2847807_0_0_11"/>
<reference evidence="3" key="1">
    <citation type="submission" date="2011-12" db="EMBL/GenBank/DDBJ databases">
        <title>Complete genome sequence of Streptomyces cattleya strain DSM 46488.</title>
        <authorList>
            <person name="Ou H.-Y."/>
            <person name="Li P."/>
            <person name="Zhao C."/>
            <person name="O'Hagan D."/>
            <person name="Deng Z."/>
        </authorList>
    </citation>
    <scope>NUCLEOTIDE SEQUENCE [LARGE SCALE GENOMIC DNA]</scope>
    <source>
        <strain evidence="3">ATCC 35852 / DSM 46488 / JCM 4925 / NBRC 14057 / NRRL 8057</strain>
    </source>
</reference>
<dbReference type="KEGG" id="scy:SCATT_37700"/>
<feature type="region of interest" description="Disordered" evidence="1">
    <location>
        <begin position="1"/>
        <end position="24"/>
    </location>
</feature>
<evidence type="ECO:0000313" key="2">
    <source>
        <dbReference type="EMBL" id="AEW96141.1"/>
    </source>
</evidence>